<organism evidence="1 2">
    <name type="scientific">Clostridium punense</name>
    <dbReference type="NCBI Taxonomy" id="1054297"/>
    <lineage>
        <taxon>Bacteria</taxon>
        <taxon>Bacillati</taxon>
        <taxon>Bacillota</taxon>
        <taxon>Clostridia</taxon>
        <taxon>Eubacteriales</taxon>
        <taxon>Clostridiaceae</taxon>
        <taxon>Clostridium</taxon>
    </lineage>
</organism>
<keyword evidence="2" id="KW-1185">Reference proteome</keyword>
<gene>
    <name evidence="1" type="ORF">J2Z44_002739</name>
</gene>
<evidence type="ECO:0000313" key="2">
    <source>
        <dbReference type="Proteomes" id="UP001519308"/>
    </source>
</evidence>
<protein>
    <submittedName>
        <fullName evidence="1">Uncharacterized protein</fullName>
    </submittedName>
</protein>
<dbReference type="Proteomes" id="UP001519308">
    <property type="component" value="Unassembled WGS sequence"/>
</dbReference>
<sequence length="69" mass="7919">MSIMIGKQNIRMTIKKFIIAILSILHALDRIINVNKLIITTTTALSLVWYVSLTSKNKEPTIDIKYMKI</sequence>
<evidence type="ECO:0000313" key="1">
    <source>
        <dbReference type="EMBL" id="MBP2022914.1"/>
    </source>
</evidence>
<name>A0ABS4K558_9CLOT</name>
<reference evidence="1 2" key="1">
    <citation type="submission" date="2021-03" db="EMBL/GenBank/DDBJ databases">
        <title>Genomic Encyclopedia of Type Strains, Phase IV (KMG-IV): sequencing the most valuable type-strain genomes for metagenomic binning, comparative biology and taxonomic classification.</title>
        <authorList>
            <person name="Goeker M."/>
        </authorList>
    </citation>
    <scope>NUCLEOTIDE SEQUENCE [LARGE SCALE GENOMIC DNA]</scope>
    <source>
        <strain evidence="1 2">DSM 28650</strain>
    </source>
</reference>
<dbReference type="EMBL" id="JAGGLL010000021">
    <property type="protein sequence ID" value="MBP2022914.1"/>
    <property type="molecule type" value="Genomic_DNA"/>
</dbReference>
<accession>A0ABS4K558</accession>
<dbReference type="RefSeq" id="WP_209649665.1">
    <property type="nucleotide sequence ID" value="NZ_JAGGLL010000021.1"/>
</dbReference>
<proteinExistence type="predicted"/>
<comment type="caution">
    <text evidence="1">The sequence shown here is derived from an EMBL/GenBank/DDBJ whole genome shotgun (WGS) entry which is preliminary data.</text>
</comment>